<evidence type="ECO:0000256" key="8">
    <source>
        <dbReference type="SAM" id="MobiDB-lite"/>
    </source>
</evidence>
<dbReference type="OrthoDB" id="9782305at2"/>
<feature type="transmembrane region" description="Helical" evidence="9">
    <location>
        <begin position="188"/>
        <end position="210"/>
    </location>
</feature>
<accession>C5BXE5</accession>
<evidence type="ECO:0000313" key="10">
    <source>
        <dbReference type="EMBL" id="ACQ80828.1"/>
    </source>
</evidence>
<evidence type="ECO:0000256" key="6">
    <source>
        <dbReference type="ARBA" id="ARBA00022989"/>
    </source>
</evidence>
<feature type="transmembrane region" description="Helical" evidence="9">
    <location>
        <begin position="230"/>
        <end position="250"/>
    </location>
</feature>
<evidence type="ECO:0000256" key="2">
    <source>
        <dbReference type="ARBA" id="ARBA00007935"/>
    </source>
</evidence>
<organism evidence="10 11">
    <name type="scientific">Beutenbergia cavernae (strain ATCC BAA-8 / DSM 12333 / CCUG 43141 / JCM 11478 / NBRC 16432 / NCIMB 13614 / HKI 0122)</name>
    <dbReference type="NCBI Taxonomy" id="471853"/>
    <lineage>
        <taxon>Bacteria</taxon>
        <taxon>Bacillati</taxon>
        <taxon>Actinomycetota</taxon>
        <taxon>Actinomycetes</taxon>
        <taxon>Micrococcales</taxon>
        <taxon>Beutenbergiaceae</taxon>
        <taxon>Beutenbergia</taxon>
    </lineage>
</organism>
<name>C5BXE5_BEUC1</name>
<dbReference type="FunFam" id="1.10.3470.10:FF:000001">
    <property type="entry name" value="Vitamin B12 ABC transporter permease BtuC"/>
    <property type="match status" value="1"/>
</dbReference>
<feature type="transmembrane region" description="Helical" evidence="9">
    <location>
        <begin position="347"/>
        <end position="366"/>
    </location>
</feature>
<keyword evidence="6 9" id="KW-1133">Transmembrane helix</keyword>
<feature type="transmembrane region" description="Helical" evidence="9">
    <location>
        <begin position="280"/>
        <end position="304"/>
    </location>
</feature>
<keyword evidence="11" id="KW-1185">Reference proteome</keyword>
<dbReference type="AlphaFoldDB" id="C5BXE5"/>
<feature type="transmembrane region" description="Helical" evidence="9">
    <location>
        <begin position="102"/>
        <end position="123"/>
    </location>
</feature>
<dbReference type="EMBL" id="CP001618">
    <property type="protein sequence ID" value="ACQ80828.1"/>
    <property type="molecule type" value="Genomic_DNA"/>
</dbReference>
<reference evidence="10 11" key="1">
    <citation type="journal article" date="2009" name="Stand. Genomic Sci.">
        <title>Complete genome sequence of Beutenbergia cavernae type strain (HKI 0122).</title>
        <authorList>
            <person name="Land M."/>
            <person name="Pukall R."/>
            <person name="Abt B."/>
            <person name="Goker M."/>
            <person name="Rohde M."/>
            <person name="Glavina Del Rio T."/>
            <person name="Tice H."/>
            <person name="Copeland A."/>
            <person name="Cheng J.F."/>
            <person name="Lucas S."/>
            <person name="Chen F."/>
            <person name="Nolan M."/>
            <person name="Bruce D."/>
            <person name="Goodwin L."/>
            <person name="Pitluck S."/>
            <person name="Ivanova N."/>
            <person name="Mavromatis K."/>
            <person name="Ovchinnikova G."/>
            <person name="Pati A."/>
            <person name="Chen A."/>
            <person name="Palaniappan K."/>
            <person name="Hauser L."/>
            <person name="Chang Y.J."/>
            <person name="Jefferies C.C."/>
            <person name="Saunders E."/>
            <person name="Brettin T."/>
            <person name="Detter J.C."/>
            <person name="Han C."/>
            <person name="Chain P."/>
            <person name="Bristow J."/>
            <person name="Eisen J.A."/>
            <person name="Markowitz V."/>
            <person name="Hugenholtz P."/>
            <person name="Kyrpides N.C."/>
            <person name="Klenk H.P."/>
            <person name="Lapidus A."/>
        </authorList>
    </citation>
    <scope>NUCLEOTIDE SEQUENCE [LARGE SCALE GENOMIC DNA]</scope>
    <source>
        <strain evidence="11">ATCC BAA-8 / DSM 12333 / NBRC 16432</strain>
    </source>
</reference>
<dbReference type="KEGG" id="bcv:Bcav_2583"/>
<dbReference type="InterPro" id="IPR037294">
    <property type="entry name" value="ABC_BtuC-like"/>
</dbReference>
<feature type="transmembrane region" description="Helical" evidence="9">
    <location>
        <begin position="143"/>
        <end position="176"/>
    </location>
</feature>
<keyword evidence="7 9" id="KW-0472">Membrane</keyword>
<comment type="similarity">
    <text evidence="2">Belongs to the binding-protein-dependent transport system permease family. FecCD subfamily.</text>
</comment>
<dbReference type="CDD" id="cd06550">
    <property type="entry name" value="TM_ABC_iron-siderophores_like"/>
    <property type="match status" value="1"/>
</dbReference>
<dbReference type="SUPFAM" id="SSF81345">
    <property type="entry name" value="ABC transporter involved in vitamin B12 uptake, BtuC"/>
    <property type="match status" value="1"/>
</dbReference>
<keyword evidence="3" id="KW-0813">Transport</keyword>
<dbReference type="HOGENOM" id="CLU_013016_0_1_11"/>
<dbReference type="InterPro" id="IPR022410">
    <property type="entry name" value="ABC_transptr_permease_F420-0"/>
</dbReference>
<dbReference type="eggNOG" id="COG0609">
    <property type="taxonomic scope" value="Bacteria"/>
</dbReference>
<feature type="transmembrane region" description="Helical" evidence="9">
    <location>
        <begin position="316"/>
        <end position="335"/>
    </location>
</feature>
<evidence type="ECO:0000256" key="3">
    <source>
        <dbReference type="ARBA" id="ARBA00022448"/>
    </source>
</evidence>
<dbReference type="GO" id="GO:0005886">
    <property type="term" value="C:plasma membrane"/>
    <property type="evidence" value="ECO:0007669"/>
    <property type="project" value="UniProtKB-SubCell"/>
</dbReference>
<dbReference type="RefSeq" id="WP_015883068.1">
    <property type="nucleotide sequence ID" value="NC_012669.1"/>
</dbReference>
<feature type="transmembrane region" description="Helical" evidence="9">
    <location>
        <begin position="28"/>
        <end position="49"/>
    </location>
</feature>
<protein>
    <submittedName>
        <fullName evidence="10">Transport system permease protein</fullName>
    </submittedName>
</protein>
<keyword evidence="5 9" id="KW-0812">Transmembrane</keyword>
<evidence type="ECO:0000313" key="11">
    <source>
        <dbReference type="Proteomes" id="UP000007962"/>
    </source>
</evidence>
<dbReference type="PANTHER" id="PTHR30472:SF67">
    <property type="entry name" value="PERMEASE OF ABC TRANSPORTER-RELATED"/>
    <property type="match status" value="1"/>
</dbReference>
<evidence type="ECO:0000256" key="5">
    <source>
        <dbReference type="ARBA" id="ARBA00022692"/>
    </source>
</evidence>
<gene>
    <name evidence="10" type="ordered locus">Bcav_2583</name>
</gene>
<comment type="subcellular location">
    <subcellularLocation>
        <location evidence="1">Cell membrane</location>
        <topology evidence="1">Multi-pass membrane protein</topology>
    </subcellularLocation>
</comment>
<proteinExistence type="inferred from homology"/>
<evidence type="ECO:0000256" key="4">
    <source>
        <dbReference type="ARBA" id="ARBA00022475"/>
    </source>
</evidence>
<dbReference type="Proteomes" id="UP000007962">
    <property type="component" value="Chromosome"/>
</dbReference>
<dbReference type="GO" id="GO:0022857">
    <property type="term" value="F:transmembrane transporter activity"/>
    <property type="evidence" value="ECO:0007669"/>
    <property type="project" value="InterPro"/>
</dbReference>
<feature type="region of interest" description="Disordered" evidence="8">
    <location>
        <begin position="1"/>
        <end position="20"/>
    </location>
</feature>
<dbReference type="Gene3D" id="1.10.3470.10">
    <property type="entry name" value="ABC transporter involved in vitamin B12 uptake, BtuC"/>
    <property type="match status" value="1"/>
</dbReference>
<dbReference type="PANTHER" id="PTHR30472">
    <property type="entry name" value="FERRIC ENTEROBACTIN TRANSPORT SYSTEM PERMEASE PROTEIN"/>
    <property type="match status" value="1"/>
</dbReference>
<dbReference type="GO" id="GO:0033214">
    <property type="term" value="P:siderophore-iron import into cell"/>
    <property type="evidence" value="ECO:0007669"/>
    <property type="project" value="TreeGrafter"/>
</dbReference>
<dbReference type="InterPro" id="IPR000522">
    <property type="entry name" value="ABC_transptr_permease_BtuC"/>
</dbReference>
<evidence type="ECO:0000256" key="1">
    <source>
        <dbReference type="ARBA" id="ARBA00004651"/>
    </source>
</evidence>
<sequence>MLLAERTPAPASEPSPGPRRPGVVRGSLGVWLAGLGVALAVSFVVAVAVGTADISPGQIVGSAWHHAAAALERVLGGAVSVPANPLSTIQDAIIWQGRAPRVVTAAAVGAGLAIAGAVMQALMRNPLADPYLLGISSGATLGAVAVLLLGVAVLLPVAAFGGALLALALTLALAGATTGSRLTPSRTILAGVAVAQGCAAVTSFVIFTSAQGDSYREVLSWLMGSLGGATWLSVAIACGALAVVGTVLVTGGRTLDAFAFGDTSATSLGVGVARTRWIGLGLVALLVGALVSVSGSIGFVGLVVPHAVRLAVSSRHVRLLPVSAGVGAIVLLWADTLARTVIAPRELPVGILTAAIGAPVFAVLLLRSRRGAA</sequence>
<dbReference type="STRING" id="471853.Bcav_2583"/>
<dbReference type="NCBIfam" id="TIGR03869">
    <property type="entry name" value="F420-0_ABCperm"/>
    <property type="match status" value="1"/>
</dbReference>
<dbReference type="Pfam" id="PF01032">
    <property type="entry name" value="FecCD"/>
    <property type="match status" value="1"/>
</dbReference>
<evidence type="ECO:0000256" key="9">
    <source>
        <dbReference type="SAM" id="Phobius"/>
    </source>
</evidence>
<evidence type="ECO:0000256" key="7">
    <source>
        <dbReference type="ARBA" id="ARBA00023136"/>
    </source>
</evidence>
<keyword evidence="4" id="KW-1003">Cell membrane</keyword>